<dbReference type="InterPro" id="IPR017871">
    <property type="entry name" value="ABC_transporter-like_CS"/>
</dbReference>
<evidence type="ECO:0000256" key="5">
    <source>
        <dbReference type="ARBA" id="ARBA00061571"/>
    </source>
</evidence>
<dbReference type="SUPFAM" id="SSF52540">
    <property type="entry name" value="P-loop containing nucleoside triphosphate hydrolases"/>
    <property type="match status" value="2"/>
</dbReference>
<name>A0A1H3NW08_9BURK</name>
<dbReference type="Pfam" id="PF00005">
    <property type="entry name" value="ABC_tran"/>
    <property type="match status" value="2"/>
</dbReference>
<dbReference type="Pfam" id="PF12848">
    <property type="entry name" value="ABC_tran_Xtn"/>
    <property type="match status" value="1"/>
</dbReference>
<dbReference type="FunFam" id="3.40.50.300:FF:000011">
    <property type="entry name" value="Putative ABC transporter ATP-binding component"/>
    <property type="match status" value="1"/>
</dbReference>
<keyword evidence="1" id="KW-0472">Membrane</keyword>
<gene>
    <name evidence="9" type="ORF">SAMN05421547_109169</name>
</gene>
<dbReference type="Proteomes" id="UP000183417">
    <property type="component" value="Unassembled WGS sequence"/>
</dbReference>
<feature type="coiled-coil region" evidence="7">
    <location>
        <begin position="528"/>
        <end position="555"/>
    </location>
</feature>
<organism evidence="9 10">
    <name type="scientific">Delftia lacustris</name>
    <dbReference type="NCBI Taxonomy" id="558537"/>
    <lineage>
        <taxon>Bacteria</taxon>
        <taxon>Pseudomonadati</taxon>
        <taxon>Pseudomonadota</taxon>
        <taxon>Betaproteobacteria</taxon>
        <taxon>Burkholderiales</taxon>
        <taxon>Comamonadaceae</taxon>
        <taxon>Delftia</taxon>
    </lineage>
</organism>
<dbReference type="InterPro" id="IPR027417">
    <property type="entry name" value="P-loop_NTPase"/>
</dbReference>
<dbReference type="GeneID" id="94692448"/>
<dbReference type="Gene3D" id="1.10.287.380">
    <property type="entry name" value="Valyl-tRNA synthetase, C-terminal domain"/>
    <property type="match status" value="1"/>
</dbReference>
<evidence type="ECO:0000259" key="8">
    <source>
        <dbReference type="PROSITE" id="PS50893"/>
    </source>
</evidence>
<dbReference type="RefSeq" id="WP_074922289.1">
    <property type="nucleotide sequence ID" value="NZ_CP141274.1"/>
</dbReference>
<dbReference type="GO" id="GO:0005524">
    <property type="term" value="F:ATP binding"/>
    <property type="evidence" value="ECO:0007669"/>
    <property type="project" value="UniProtKB-KW"/>
</dbReference>
<evidence type="ECO:0000256" key="7">
    <source>
        <dbReference type="SAM" id="Coils"/>
    </source>
</evidence>
<keyword evidence="4 9" id="KW-0067">ATP-binding</keyword>
<keyword evidence="2" id="KW-0677">Repeat</keyword>
<keyword evidence="7" id="KW-0175">Coiled coil</keyword>
<dbReference type="PROSITE" id="PS50893">
    <property type="entry name" value="ABC_TRANSPORTER_2"/>
    <property type="match status" value="2"/>
</dbReference>
<dbReference type="AlphaFoldDB" id="A0A1H3NW08"/>
<keyword evidence="3" id="KW-0547">Nucleotide-binding</keyword>
<protein>
    <recommendedName>
        <fullName evidence="6">Probable ATP-binding protein YheS</fullName>
    </recommendedName>
</protein>
<dbReference type="InterPro" id="IPR032524">
    <property type="entry name" value="ABC_tran_C"/>
</dbReference>
<dbReference type="InterPro" id="IPR037118">
    <property type="entry name" value="Val-tRNA_synth_C_sf"/>
</dbReference>
<dbReference type="InterPro" id="IPR050611">
    <property type="entry name" value="ABCF"/>
</dbReference>
<dbReference type="Gene3D" id="3.40.50.300">
    <property type="entry name" value="P-loop containing nucleotide triphosphate hydrolases"/>
    <property type="match status" value="2"/>
</dbReference>
<dbReference type="SMART" id="SM00382">
    <property type="entry name" value="AAA"/>
    <property type="match status" value="2"/>
</dbReference>
<dbReference type="PANTHER" id="PTHR19211:SF14">
    <property type="entry name" value="ATP-BINDING CASSETTE SUB-FAMILY F MEMBER 1"/>
    <property type="match status" value="1"/>
</dbReference>
<evidence type="ECO:0000256" key="2">
    <source>
        <dbReference type="ARBA" id="ARBA00022737"/>
    </source>
</evidence>
<reference evidence="9 10" key="1">
    <citation type="submission" date="2016-10" db="EMBL/GenBank/DDBJ databases">
        <authorList>
            <person name="de Groot N.N."/>
        </authorList>
    </citation>
    <scope>NUCLEOTIDE SEQUENCE [LARGE SCALE GENOMIC DNA]</scope>
    <source>
        <strain evidence="9 10">LMG 24775</strain>
    </source>
</reference>
<dbReference type="PANTHER" id="PTHR19211">
    <property type="entry name" value="ATP-BINDING TRANSPORT PROTEIN-RELATED"/>
    <property type="match status" value="1"/>
</dbReference>
<keyword evidence="1" id="KW-1003">Cell membrane</keyword>
<evidence type="ECO:0000313" key="9">
    <source>
        <dbReference type="EMBL" id="SDY92890.1"/>
    </source>
</evidence>
<evidence type="ECO:0000256" key="1">
    <source>
        <dbReference type="ARBA" id="ARBA00022475"/>
    </source>
</evidence>
<accession>A0A1H3NW08</accession>
<dbReference type="InterPro" id="IPR003439">
    <property type="entry name" value="ABC_transporter-like_ATP-bd"/>
</dbReference>
<feature type="domain" description="ABC transporter" evidence="8">
    <location>
        <begin position="2"/>
        <end position="246"/>
    </location>
</feature>
<comment type="similarity">
    <text evidence="5">Belongs to the ABC transporter superfamily. ABCF family. YheS subfamily.</text>
</comment>
<dbReference type="GO" id="GO:0003677">
    <property type="term" value="F:DNA binding"/>
    <property type="evidence" value="ECO:0007669"/>
    <property type="project" value="InterPro"/>
</dbReference>
<evidence type="ECO:0000256" key="6">
    <source>
        <dbReference type="ARBA" id="ARBA00069073"/>
    </source>
</evidence>
<dbReference type="CDD" id="cd03221">
    <property type="entry name" value="ABCF_EF-3"/>
    <property type="match status" value="2"/>
</dbReference>
<dbReference type="InterPro" id="IPR003593">
    <property type="entry name" value="AAA+_ATPase"/>
</dbReference>
<sequence length="690" mass="75242">MISLRNITLRRGTRVLLDSTSVSINPGEKVGLVGRNGAGKSSLFALLNGSLAEDGGEFSIPSQWRLGQVAQNMPETSETATQFVLDGDTRLSELNAQLAAAEASEDGMAIAHAHVDLADAGAHDAVPRAQALILGLGFKVSELEHPVNSFSGGWRMRLQLARALMCPSDLLLLDEPTNHLDLDALVWLEAWLKRYPGTLVVISHDREFLDAITNTTLHIENAQVTRYGGNYSKFEELRAQQMLLQQASFERQQEKIAHLQKFIDRFKAKASKAKQAQSRVKQIERMEKVAPMLASADFTFEFKPPANLPNPMLAITDAAFGYLDDEGQATTILRGVNRSVLAGQRIGILGANGQGKSTLVKTIAREMKALAGTVTEGKGLNIGYFAQQELDVLRPGENPMEHMIRLARDTGATGPQAREQDLRSYLGTFNFSGDMVKQAVGSMSGGEKARLVLAMIVWQRPNLLLLDEPTNHLDLATREALAMAINDFDGTVMLVSHDRALLRSVCEDFWLVGRGVVGPFDGDLDDYQRYLLEESRRLREEARKAEQAAAATSKAAAQVEPAAGAAAAAPAVQAPVAAALAPAPAAPSMPPAASAGDQREQRRLAALARQQMAEKTRPFKKELEQLDKRLPQLQAERTRLEGLLSQPISPAEMAEAGRSLKACNDEIDSLEERWLELSEQIEQLSAAMSY</sequence>
<proteinExistence type="inferred from homology"/>
<dbReference type="PROSITE" id="PS00211">
    <property type="entry name" value="ABC_TRANSPORTER_1"/>
    <property type="match status" value="2"/>
</dbReference>
<dbReference type="Pfam" id="PF16326">
    <property type="entry name" value="ABC_tran_CTD"/>
    <property type="match status" value="1"/>
</dbReference>
<dbReference type="GO" id="GO:0016887">
    <property type="term" value="F:ATP hydrolysis activity"/>
    <property type="evidence" value="ECO:0007669"/>
    <property type="project" value="InterPro"/>
</dbReference>
<evidence type="ECO:0000256" key="4">
    <source>
        <dbReference type="ARBA" id="ARBA00022840"/>
    </source>
</evidence>
<dbReference type="InterPro" id="IPR032781">
    <property type="entry name" value="ABC_tran_Xtn"/>
</dbReference>
<dbReference type="FunFam" id="3.40.50.300:FF:002053">
    <property type="entry name" value="ABC transporter ATP-binding protein"/>
    <property type="match status" value="1"/>
</dbReference>
<dbReference type="EMBL" id="FNPE01000009">
    <property type="protein sequence ID" value="SDY92890.1"/>
    <property type="molecule type" value="Genomic_DNA"/>
</dbReference>
<evidence type="ECO:0000313" key="10">
    <source>
        <dbReference type="Proteomes" id="UP000183417"/>
    </source>
</evidence>
<evidence type="ECO:0000256" key="3">
    <source>
        <dbReference type="ARBA" id="ARBA00022741"/>
    </source>
</evidence>
<feature type="coiled-coil region" evidence="7">
    <location>
        <begin position="623"/>
        <end position="687"/>
    </location>
</feature>
<feature type="domain" description="ABC transporter" evidence="8">
    <location>
        <begin position="313"/>
        <end position="539"/>
    </location>
</feature>